<dbReference type="AlphaFoldDB" id="A0A369NGE3"/>
<evidence type="ECO:0000313" key="2">
    <source>
        <dbReference type="EMBL" id="MVN33185.1"/>
    </source>
</evidence>
<reference evidence="2 7" key="2">
    <citation type="submission" date="2019-11" db="EMBL/GenBank/DDBJ databases">
        <title>Whole genome shotgun sequencing (WGS) data from Adlercreutzia equolifaciens ResAG-91, Eggerthella lenta MRI-F36, MRI-F37, MRI-F40, ResAG-49, ResAG-88, ResAG-121, ResAG-145, and Gordonibacter sp. ResAG-5, ResAG-26, ResAG-43, ResAG-50, ResAG-59.</title>
        <authorList>
            <person name="Stoll D.A."/>
            <person name="Danylec N."/>
            <person name="Franz C.M.A.P."/>
            <person name="Huch M."/>
        </authorList>
    </citation>
    <scope>NUCLEOTIDE SEQUENCE [LARGE SCALE GENOMIC DNA]</scope>
    <source>
        <strain evidence="2 7">ResAG-88</strain>
    </source>
</reference>
<feature type="domain" description="AB hydrolase-1" evidence="1">
    <location>
        <begin position="15"/>
        <end position="148"/>
    </location>
</feature>
<dbReference type="InterPro" id="IPR000073">
    <property type="entry name" value="AB_hydrolase_1"/>
</dbReference>
<name>A0A369NGE3_EGGLN</name>
<dbReference type="GO" id="GO:0004806">
    <property type="term" value="F:triacylglycerol lipase activity"/>
    <property type="evidence" value="ECO:0007669"/>
    <property type="project" value="TreeGrafter"/>
</dbReference>
<gene>
    <name evidence="4" type="ORF">C1853_10045</name>
    <name evidence="3" type="ORF">C1871_12780</name>
    <name evidence="2" type="ORF">GO726_08390</name>
</gene>
<dbReference type="SUPFAM" id="SSF53474">
    <property type="entry name" value="alpha/beta-Hydrolases"/>
    <property type="match status" value="1"/>
</dbReference>
<dbReference type="Proteomes" id="UP000253915">
    <property type="component" value="Unassembled WGS sequence"/>
</dbReference>
<dbReference type="PANTHER" id="PTHR43433:SF5">
    <property type="entry name" value="AB HYDROLASE-1 DOMAIN-CONTAINING PROTEIN"/>
    <property type="match status" value="1"/>
</dbReference>
<dbReference type="EMBL" id="PPUQ01000013">
    <property type="protein sequence ID" value="RDC37356.1"/>
    <property type="molecule type" value="Genomic_DNA"/>
</dbReference>
<sequence length="227" mass="25009">MDVELHYREQGSGETLILLHGNGEDGSYFEHQMSAFAPRFRVIALDTRGHGKSPRGKAPFTIRQFADDLLEFMDERGIERAHLLGFSDGGNIALVFALAHPERVGKLVLNGANLDAHGVKPSVQLPIEAGYRVASFFGRRSGRARRNAEMLGLMVNDPNIAPEELAALSMPTLVVAGTRDMIKEEHTRFIASSIPDARLAFVEGDHFVARKNRAEFNEAAEGFLLGR</sequence>
<evidence type="ECO:0000313" key="3">
    <source>
        <dbReference type="EMBL" id="RDB82853.1"/>
    </source>
</evidence>
<dbReference type="Proteomes" id="UP000436429">
    <property type="component" value="Unassembled WGS sequence"/>
</dbReference>
<protein>
    <submittedName>
        <fullName evidence="2">Alpha/beta fold hydrolase</fullName>
    </submittedName>
    <submittedName>
        <fullName evidence="3">Alpha/beta hydrolase</fullName>
    </submittedName>
</protein>
<dbReference type="InterPro" id="IPR050471">
    <property type="entry name" value="AB_hydrolase"/>
</dbReference>
<evidence type="ECO:0000313" key="4">
    <source>
        <dbReference type="EMBL" id="RDC37356.1"/>
    </source>
</evidence>
<proteinExistence type="predicted"/>
<dbReference type="PRINTS" id="PR00111">
    <property type="entry name" value="ABHYDROLASE"/>
</dbReference>
<comment type="caution">
    <text evidence="2">The sequence shown here is derived from an EMBL/GenBank/DDBJ whole genome shotgun (WGS) entry which is preliminary data.</text>
</comment>
<accession>A0A369NGE3</accession>
<dbReference type="PANTHER" id="PTHR43433">
    <property type="entry name" value="HYDROLASE, ALPHA/BETA FOLD FAMILY PROTEIN"/>
    <property type="match status" value="1"/>
</dbReference>
<keyword evidence="2" id="KW-0378">Hydrolase</keyword>
<reference evidence="5 6" key="1">
    <citation type="journal article" date="2018" name="Elife">
        <title>Discovery and characterization of a prevalent human gut bacterial enzyme sufficient for the inactivation of a family of plant toxins.</title>
        <authorList>
            <person name="Koppel N."/>
            <person name="Bisanz J.E."/>
            <person name="Pandelia M.E."/>
            <person name="Turnbaugh P.J."/>
            <person name="Balskus E.P."/>
        </authorList>
    </citation>
    <scope>NUCLEOTIDE SEQUENCE [LARGE SCALE GENOMIC DNA]</scope>
    <source>
        <strain evidence="4 6">16A</strain>
        <strain evidence="3 5">FAA1-1-60AUCSF</strain>
    </source>
</reference>
<dbReference type="RefSeq" id="WP_035585792.1">
    <property type="nucleotide sequence ID" value="NZ_BQNE01000002.1"/>
</dbReference>
<dbReference type="EMBL" id="PPTY01000029">
    <property type="protein sequence ID" value="RDB82853.1"/>
    <property type="molecule type" value="Genomic_DNA"/>
</dbReference>
<dbReference type="EMBL" id="WPOM01000013">
    <property type="protein sequence ID" value="MVN33185.1"/>
    <property type="molecule type" value="Genomic_DNA"/>
</dbReference>
<dbReference type="GO" id="GO:0046503">
    <property type="term" value="P:glycerolipid catabolic process"/>
    <property type="evidence" value="ECO:0007669"/>
    <property type="project" value="TreeGrafter"/>
</dbReference>
<dbReference type="InterPro" id="IPR029058">
    <property type="entry name" value="AB_hydrolase_fold"/>
</dbReference>
<evidence type="ECO:0000259" key="1">
    <source>
        <dbReference type="Pfam" id="PF00561"/>
    </source>
</evidence>
<organism evidence="2 7">
    <name type="scientific">Eggerthella lenta</name>
    <name type="common">Eubacterium lentum</name>
    <dbReference type="NCBI Taxonomy" id="84112"/>
    <lineage>
        <taxon>Bacteria</taxon>
        <taxon>Bacillati</taxon>
        <taxon>Actinomycetota</taxon>
        <taxon>Coriobacteriia</taxon>
        <taxon>Eggerthellales</taxon>
        <taxon>Eggerthellaceae</taxon>
        <taxon>Eggerthella</taxon>
    </lineage>
</organism>
<dbReference type="Proteomes" id="UP000253857">
    <property type="component" value="Unassembled WGS sequence"/>
</dbReference>
<evidence type="ECO:0000313" key="5">
    <source>
        <dbReference type="Proteomes" id="UP000253857"/>
    </source>
</evidence>
<dbReference type="Gene3D" id="3.40.50.1820">
    <property type="entry name" value="alpha/beta hydrolase"/>
    <property type="match status" value="1"/>
</dbReference>
<dbReference type="Pfam" id="PF00561">
    <property type="entry name" value="Abhydrolase_1"/>
    <property type="match status" value="1"/>
</dbReference>
<evidence type="ECO:0000313" key="7">
    <source>
        <dbReference type="Proteomes" id="UP000436429"/>
    </source>
</evidence>
<evidence type="ECO:0000313" key="6">
    <source>
        <dbReference type="Proteomes" id="UP000253915"/>
    </source>
</evidence>